<dbReference type="Proteomes" id="UP000809789">
    <property type="component" value="Unassembled WGS sequence"/>
</dbReference>
<dbReference type="Pfam" id="PF00588">
    <property type="entry name" value="SpoU_methylase"/>
    <property type="match status" value="1"/>
</dbReference>
<evidence type="ECO:0000256" key="2">
    <source>
        <dbReference type="ARBA" id="ARBA00022679"/>
    </source>
</evidence>
<evidence type="ECO:0000313" key="4">
    <source>
        <dbReference type="EMBL" id="KAG8630993.1"/>
    </source>
</evidence>
<dbReference type="InterPro" id="IPR016024">
    <property type="entry name" value="ARM-type_fold"/>
</dbReference>
<dbReference type="InterPro" id="IPR045330">
    <property type="entry name" value="TRM3/TARBP1"/>
</dbReference>
<dbReference type="OrthoDB" id="241340at2759"/>
<dbReference type="PANTHER" id="PTHR12029:SF11">
    <property type="entry name" value="METHYLTRANSFERASE TARBP1-RELATED"/>
    <property type="match status" value="1"/>
</dbReference>
<dbReference type="Gene3D" id="3.40.1280.10">
    <property type="match status" value="1"/>
</dbReference>
<reference evidence="4" key="1">
    <citation type="submission" date="2021-07" db="EMBL/GenBank/DDBJ databases">
        <title>Elsinoe batatas strain:CRI-CJ2 Genome sequencing and assembly.</title>
        <authorList>
            <person name="Huang L."/>
        </authorList>
    </citation>
    <scope>NUCLEOTIDE SEQUENCE</scope>
    <source>
        <strain evidence="4">CRI-CJ2</strain>
    </source>
</reference>
<protein>
    <recommendedName>
        <fullName evidence="3">tRNA/rRNA methyltransferase SpoU type domain-containing protein</fullName>
    </recommendedName>
</protein>
<dbReference type="InterPro" id="IPR029026">
    <property type="entry name" value="tRNA_m1G_MTases_N"/>
</dbReference>
<dbReference type="GO" id="GO:0030488">
    <property type="term" value="P:tRNA methylation"/>
    <property type="evidence" value="ECO:0007669"/>
    <property type="project" value="InterPro"/>
</dbReference>
<dbReference type="GO" id="GO:0003723">
    <property type="term" value="F:RNA binding"/>
    <property type="evidence" value="ECO:0007669"/>
    <property type="project" value="InterPro"/>
</dbReference>
<dbReference type="AlphaFoldDB" id="A0A8K0LAC2"/>
<dbReference type="SUPFAM" id="SSF48371">
    <property type="entry name" value="ARM repeat"/>
    <property type="match status" value="1"/>
</dbReference>
<sequence length="1230" mass="138279">MQDSTSENGLDRLFARVPSEEKAAALEELSTSLSTKNDLTVASWILSKSATEALESCRHAVYQFLGSLLREESLSVIAFCATSPEVSQWALQAAASDLKRKDKALVALIEASGGLEDHEFDHDTDRYRPGEQQAIDGVADSISMLDIVHESSTKNGQLVLDISLLDLLLKIYCTWHKRYETMSANAGNVLRKWMDAIAQHPINQETLQEVQERLWHYLGIMCIGGIRSDSTKVFHLWWYSLNIQTISNENNEFRSRHFQSDISWSTLQDGLVVGDTEVRRNVLRILRTSIDFLARSDVVVDCQNLQITVSNRARVARSMERFCTVFETIVMGRYINQVRELELDLAQLAGPTAVLPRSWLLTVLQPAMSNKMQDSIRNFIGNWILDADLSTPEHGSKLDGLLRETLLPWITRGASYINSIRGTSNDLVSTHGQRVSAFFRRLLRDLDDRTQTFHITTIINYLVEVRHNTMAFTMVCILHGVQQAVSGWVPQVIVADSLYALGDIASTPGLPEVQRDLIVVLCREISTKLFFPGNEDQVKLKLEPVQEHYRRLVDTSPKSRPEDQQWRALDDLQHDIDLTRSNCLKGSGLLDVCVCLGTILSSEDPAPSATKLAKIFDSIWEQVEIQDYPKVVLLEVPALFLHPRSIGLTSQDESLRDQVMFFVREYHKLFAGRIYTWTPFMVSLRRAVLSNKDSLGTLIISDIVDYVVRSPPTAKPEFQLDAAAANTLSSFSPATSHLTYEHYYGSHEKVGWAAFFDLVAHLDSADTDYSIHLLDKLLEPWIKQRIPAVIVNQWKTTEWLQTVLILLESSQLVHDADLAGRYARTVMYLLSVEPLPRYRFLLEWMLCRLIVKHKQLMDLVIDVLSSIDHHGNPKYLASIVKVAISIICSSMGDETMATRAIPRLVGLAASSKIIIRHEAQWALPAFWKHAELKGWKTVLENDVVHGLMDYIHSLERTIVPAPERENSRFDLDHDHTLATLLSGSYLGLEPTVMPRVEVQDFSRLFELDGHMVDKVETSLCRNMSIGNRPRARVASAYADVSKDKKAANTDDVVALQTKGTSYLGGTVDDLRKKRVKSGLLVVGSLVDNPYNLGGLSRVSEIFGAAALYVANTKVLTHKDFESVAVSSHMHFDVKDLLVAEMVDFFSSKRLEGYCIVGIEQTDRSKILGQKQTILPEKTILVLGAEREGMPAEILAVCDLLVEIPQKGSTRSLNVQTAAACVLFDYCRQHQ</sequence>
<keyword evidence="5" id="KW-1185">Reference proteome</keyword>
<accession>A0A8K0LAC2</accession>
<dbReference type="CDD" id="cd18091">
    <property type="entry name" value="SpoU-like_TRM3-like"/>
    <property type="match status" value="1"/>
</dbReference>
<dbReference type="GO" id="GO:0016423">
    <property type="term" value="F:tRNA (guanine) methyltransferase activity"/>
    <property type="evidence" value="ECO:0007669"/>
    <property type="project" value="InterPro"/>
</dbReference>
<gene>
    <name evidence="4" type="ORF">KVT40_000133</name>
</gene>
<keyword evidence="1" id="KW-0489">Methyltransferase</keyword>
<keyword evidence="2" id="KW-0808">Transferase</keyword>
<evidence type="ECO:0000313" key="5">
    <source>
        <dbReference type="Proteomes" id="UP000809789"/>
    </source>
</evidence>
<dbReference type="InterPro" id="IPR001537">
    <property type="entry name" value="SpoU_MeTrfase"/>
</dbReference>
<evidence type="ECO:0000256" key="1">
    <source>
        <dbReference type="ARBA" id="ARBA00022603"/>
    </source>
</evidence>
<feature type="domain" description="tRNA/rRNA methyltransferase SpoU type" evidence="3">
    <location>
        <begin position="1079"/>
        <end position="1223"/>
    </location>
</feature>
<comment type="caution">
    <text evidence="4">The sequence shown here is derived from an EMBL/GenBank/DDBJ whole genome shotgun (WGS) entry which is preliminary data.</text>
</comment>
<dbReference type="InterPro" id="IPR029028">
    <property type="entry name" value="Alpha/beta_knot_MTases"/>
</dbReference>
<dbReference type="PANTHER" id="PTHR12029">
    <property type="entry name" value="RNA METHYLTRANSFERASE"/>
    <property type="match status" value="1"/>
</dbReference>
<dbReference type="EMBL" id="JAESVG020000001">
    <property type="protein sequence ID" value="KAG8630993.1"/>
    <property type="molecule type" value="Genomic_DNA"/>
</dbReference>
<dbReference type="SUPFAM" id="SSF75217">
    <property type="entry name" value="alpha/beta knot"/>
    <property type="match status" value="1"/>
</dbReference>
<evidence type="ECO:0000259" key="3">
    <source>
        <dbReference type="Pfam" id="PF00588"/>
    </source>
</evidence>
<dbReference type="InterPro" id="IPR044748">
    <property type="entry name" value="Trm3/TARBP1_C"/>
</dbReference>
<name>A0A8K0LAC2_9PEZI</name>
<proteinExistence type="predicted"/>
<organism evidence="4 5">
    <name type="scientific">Elsinoe batatas</name>
    <dbReference type="NCBI Taxonomy" id="2601811"/>
    <lineage>
        <taxon>Eukaryota</taxon>
        <taxon>Fungi</taxon>
        <taxon>Dikarya</taxon>
        <taxon>Ascomycota</taxon>
        <taxon>Pezizomycotina</taxon>
        <taxon>Dothideomycetes</taxon>
        <taxon>Dothideomycetidae</taxon>
        <taxon>Myriangiales</taxon>
        <taxon>Elsinoaceae</taxon>
        <taxon>Elsinoe</taxon>
    </lineage>
</organism>